<evidence type="ECO:0000256" key="1">
    <source>
        <dbReference type="ARBA" id="ARBA00022741"/>
    </source>
</evidence>
<name>A0A6N9TR05_DISTH</name>
<dbReference type="InterPro" id="IPR009057">
    <property type="entry name" value="Homeodomain-like_sf"/>
</dbReference>
<evidence type="ECO:0000256" key="6">
    <source>
        <dbReference type="SAM" id="MobiDB-lite"/>
    </source>
</evidence>
<dbReference type="CDD" id="cd00009">
    <property type="entry name" value="AAA"/>
    <property type="match status" value="1"/>
</dbReference>
<dbReference type="SMART" id="SM00382">
    <property type="entry name" value="AAA"/>
    <property type="match status" value="1"/>
</dbReference>
<protein>
    <submittedName>
        <fullName evidence="8">Sigma-54-dependent Fis family transcriptional regulator</fullName>
    </submittedName>
</protein>
<keyword evidence="2" id="KW-0067">ATP-binding</keyword>
<evidence type="ECO:0000313" key="8">
    <source>
        <dbReference type="EMBL" id="NDY42880.1"/>
    </source>
</evidence>
<dbReference type="Pfam" id="PF02954">
    <property type="entry name" value="HTH_8"/>
    <property type="match status" value="1"/>
</dbReference>
<feature type="domain" description="Sigma-54 factor interaction" evidence="7">
    <location>
        <begin position="58"/>
        <end position="287"/>
    </location>
</feature>
<dbReference type="PANTHER" id="PTHR32071">
    <property type="entry name" value="TRANSCRIPTIONAL REGULATORY PROTEIN"/>
    <property type="match status" value="1"/>
</dbReference>
<keyword evidence="3" id="KW-0805">Transcription regulation</keyword>
<evidence type="ECO:0000313" key="9">
    <source>
        <dbReference type="Proteomes" id="UP000469346"/>
    </source>
</evidence>
<dbReference type="PROSITE" id="PS00676">
    <property type="entry name" value="SIGMA54_INTERACT_2"/>
    <property type="match status" value="1"/>
</dbReference>
<feature type="compositionally biased region" description="Low complexity" evidence="6">
    <location>
        <begin position="30"/>
        <end position="49"/>
    </location>
</feature>
<gene>
    <name evidence="8" type="ORF">G3N55_08490</name>
</gene>
<evidence type="ECO:0000256" key="2">
    <source>
        <dbReference type="ARBA" id="ARBA00022840"/>
    </source>
</evidence>
<dbReference type="InterPro" id="IPR002078">
    <property type="entry name" value="Sigma_54_int"/>
</dbReference>
<dbReference type="GO" id="GO:0006355">
    <property type="term" value="P:regulation of DNA-templated transcription"/>
    <property type="evidence" value="ECO:0007669"/>
    <property type="project" value="InterPro"/>
</dbReference>
<evidence type="ECO:0000256" key="5">
    <source>
        <dbReference type="ARBA" id="ARBA00023163"/>
    </source>
</evidence>
<feature type="region of interest" description="Disordered" evidence="6">
    <location>
        <begin position="30"/>
        <end position="53"/>
    </location>
</feature>
<evidence type="ECO:0000256" key="4">
    <source>
        <dbReference type="ARBA" id="ARBA00023125"/>
    </source>
</evidence>
<dbReference type="InterPro" id="IPR002197">
    <property type="entry name" value="HTH_Fis"/>
</dbReference>
<dbReference type="InterPro" id="IPR003593">
    <property type="entry name" value="AAA+_ATPase"/>
</dbReference>
<dbReference type="EMBL" id="JAAGRR010000095">
    <property type="protein sequence ID" value="NDY42880.1"/>
    <property type="molecule type" value="Genomic_DNA"/>
</dbReference>
<keyword evidence="5" id="KW-0804">Transcription</keyword>
<dbReference type="InterPro" id="IPR058031">
    <property type="entry name" value="AAA_lid_NorR"/>
</dbReference>
<comment type="caution">
    <text evidence="8">The sequence shown here is derived from an EMBL/GenBank/DDBJ whole genome shotgun (WGS) entry which is preliminary data.</text>
</comment>
<dbReference type="SUPFAM" id="SSF46689">
    <property type="entry name" value="Homeodomain-like"/>
    <property type="match status" value="1"/>
</dbReference>
<dbReference type="Gene3D" id="3.40.50.300">
    <property type="entry name" value="P-loop containing nucleotide triphosphate hydrolases"/>
    <property type="match status" value="1"/>
</dbReference>
<dbReference type="InterPro" id="IPR025662">
    <property type="entry name" value="Sigma_54_int_dom_ATP-bd_1"/>
</dbReference>
<keyword evidence="9" id="KW-1185">Reference proteome</keyword>
<dbReference type="SUPFAM" id="SSF52540">
    <property type="entry name" value="P-loop containing nucleoside triphosphate hydrolases"/>
    <property type="match status" value="1"/>
</dbReference>
<dbReference type="PANTHER" id="PTHR32071:SF21">
    <property type="entry name" value="TRANSCRIPTIONAL REGULATORY PROTEIN FLGR"/>
    <property type="match status" value="1"/>
</dbReference>
<dbReference type="PROSITE" id="PS50045">
    <property type="entry name" value="SIGMA54_INTERACT_4"/>
    <property type="match status" value="1"/>
</dbReference>
<evidence type="ECO:0000256" key="3">
    <source>
        <dbReference type="ARBA" id="ARBA00023015"/>
    </source>
</evidence>
<keyword evidence="1" id="KW-0547">Nucleotide-binding</keyword>
<keyword evidence="4" id="KW-0238">DNA-binding</keyword>
<reference evidence="8 9" key="1">
    <citation type="submission" date="2020-02" db="EMBL/GenBank/DDBJ databases">
        <title>Comparative genomics of sulfur disproportionating microorganisms.</title>
        <authorList>
            <person name="Ward L.M."/>
            <person name="Bertran E."/>
            <person name="Johnston D.T."/>
        </authorList>
    </citation>
    <scope>NUCLEOTIDE SEQUENCE [LARGE SCALE GENOMIC DNA]</scope>
    <source>
        <strain evidence="8 9">DSM 100025</strain>
    </source>
</reference>
<dbReference type="AlphaFoldDB" id="A0A6N9TR05"/>
<dbReference type="FunFam" id="3.40.50.300:FF:000006">
    <property type="entry name" value="DNA-binding transcriptional regulator NtrC"/>
    <property type="match status" value="1"/>
</dbReference>
<dbReference type="Pfam" id="PF00158">
    <property type="entry name" value="Sigma54_activat"/>
    <property type="match status" value="1"/>
</dbReference>
<dbReference type="PROSITE" id="PS00675">
    <property type="entry name" value="SIGMA54_INTERACT_1"/>
    <property type="match status" value="1"/>
</dbReference>
<dbReference type="Pfam" id="PF25601">
    <property type="entry name" value="AAA_lid_14"/>
    <property type="match status" value="1"/>
</dbReference>
<organism evidence="8 9">
    <name type="scientific">Dissulfurirhabdus thermomarina</name>
    <dbReference type="NCBI Taxonomy" id="1765737"/>
    <lineage>
        <taxon>Bacteria</taxon>
        <taxon>Deltaproteobacteria</taxon>
        <taxon>Dissulfurirhabdaceae</taxon>
        <taxon>Dissulfurirhabdus</taxon>
    </lineage>
</organism>
<sequence length="368" mass="39848">MRLGAADVMTPPFAPDTLALALARAVETTGRTPGAAGAPPEAPAPAGAPRRAEDRHRLLTASPAMEAILARARSVAPSRAAVLIQGESGTGKELLARYIHRHSDRAGGPFVAVNCAALPETLLESELFGHEKGAFSGAVRRKAGRFEQADGGTILLDEITEMAPTLQAKLLRVLQEGEVDRLGGTAPVPVDVRVISTTNREILAAVRKGDFREDLYFRLNVIPFRVPALRERPEDIPFLAEHYRARFCAEYRRGELAFAEGVLEELARRPWAGNVRELRNVVERGVLLAQDSHITLADLLADEAEAGLPGPEPAGDTVLKLDEMEKAMIQKALARTQGNRTHAAKLLGISVRTLRNKLADYRRAGLVL</sequence>
<dbReference type="GO" id="GO:0005524">
    <property type="term" value="F:ATP binding"/>
    <property type="evidence" value="ECO:0007669"/>
    <property type="project" value="UniProtKB-KW"/>
</dbReference>
<dbReference type="Gene3D" id="1.10.8.60">
    <property type="match status" value="1"/>
</dbReference>
<dbReference type="InterPro" id="IPR027417">
    <property type="entry name" value="P-loop_NTPase"/>
</dbReference>
<accession>A0A6N9TR05</accession>
<dbReference type="PRINTS" id="PR01590">
    <property type="entry name" value="HTHFIS"/>
</dbReference>
<dbReference type="GO" id="GO:0043565">
    <property type="term" value="F:sequence-specific DNA binding"/>
    <property type="evidence" value="ECO:0007669"/>
    <property type="project" value="InterPro"/>
</dbReference>
<proteinExistence type="predicted"/>
<dbReference type="Proteomes" id="UP000469346">
    <property type="component" value="Unassembled WGS sequence"/>
</dbReference>
<dbReference type="Gene3D" id="1.10.10.60">
    <property type="entry name" value="Homeodomain-like"/>
    <property type="match status" value="1"/>
</dbReference>
<evidence type="ECO:0000259" key="7">
    <source>
        <dbReference type="PROSITE" id="PS50045"/>
    </source>
</evidence>
<dbReference type="InterPro" id="IPR025943">
    <property type="entry name" value="Sigma_54_int_dom_ATP-bd_2"/>
</dbReference>